<evidence type="ECO:0000256" key="13">
    <source>
        <dbReference type="ARBA" id="ARBA00023136"/>
    </source>
</evidence>
<name>U7V8Q5_9FUSO</name>
<evidence type="ECO:0000256" key="1">
    <source>
        <dbReference type="ARBA" id="ARBA00001946"/>
    </source>
</evidence>
<feature type="transmembrane region" description="Helical" evidence="19">
    <location>
        <begin position="179"/>
        <end position="199"/>
    </location>
</feature>
<evidence type="ECO:0000313" key="20">
    <source>
        <dbReference type="EMBL" id="ERT68092.1"/>
    </source>
</evidence>
<evidence type="ECO:0000256" key="7">
    <source>
        <dbReference type="ARBA" id="ARBA00022475"/>
    </source>
</evidence>
<evidence type="ECO:0000256" key="15">
    <source>
        <dbReference type="ARBA" id="ARBA00032605"/>
    </source>
</evidence>
<dbReference type="EC" id="2.7.8.26" evidence="5 19"/>
<proteinExistence type="inferred from homology"/>
<dbReference type="AlphaFoldDB" id="U7V8Q5"/>
<dbReference type="InterPro" id="IPR003805">
    <property type="entry name" value="CobS"/>
</dbReference>
<dbReference type="Pfam" id="PF02654">
    <property type="entry name" value="CobS"/>
    <property type="match status" value="1"/>
</dbReference>
<dbReference type="Proteomes" id="UP000017081">
    <property type="component" value="Unassembled WGS sequence"/>
</dbReference>
<keyword evidence="13 19" id="KW-0472">Membrane</keyword>
<dbReference type="GO" id="GO:0008818">
    <property type="term" value="F:cobalamin 5'-phosphate synthase activity"/>
    <property type="evidence" value="ECO:0007669"/>
    <property type="project" value="UniProtKB-UniRule"/>
</dbReference>
<dbReference type="PANTHER" id="PTHR34148:SF1">
    <property type="entry name" value="ADENOSYLCOBINAMIDE-GDP RIBAZOLETRANSFERASE"/>
    <property type="match status" value="1"/>
</dbReference>
<comment type="cofactor">
    <cofactor evidence="1 19">
        <name>Mg(2+)</name>
        <dbReference type="ChEBI" id="CHEBI:18420"/>
    </cofactor>
</comment>
<evidence type="ECO:0000256" key="12">
    <source>
        <dbReference type="ARBA" id="ARBA00022989"/>
    </source>
</evidence>
<feature type="transmembrane region" description="Helical" evidence="19">
    <location>
        <begin position="107"/>
        <end position="127"/>
    </location>
</feature>
<feature type="transmembrane region" description="Helical" evidence="19">
    <location>
        <begin position="33"/>
        <end position="52"/>
    </location>
</feature>
<keyword evidence="10 19" id="KW-0812">Transmembrane</keyword>
<dbReference type="NCBIfam" id="TIGR00317">
    <property type="entry name" value="cobS"/>
    <property type="match status" value="1"/>
</dbReference>
<dbReference type="GO" id="GO:0051073">
    <property type="term" value="F:adenosylcobinamide-GDP ribazoletransferase activity"/>
    <property type="evidence" value="ECO:0007669"/>
    <property type="project" value="UniProtKB-UniRule"/>
</dbReference>
<dbReference type="eggNOG" id="COG0368">
    <property type="taxonomic scope" value="Bacteria"/>
</dbReference>
<comment type="pathway">
    <text evidence="3 19">Cofactor biosynthesis; adenosylcobalamin biosynthesis; adenosylcobalamin from cob(II)yrinate a,c-diamide: step 7/7.</text>
</comment>
<keyword evidence="9 19" id="KW-0808">Transferase</keyword>
<gene>
    <name evidence="19" type="primary">cobS</name>
    <name evidence="20" type="ORF">HMPREF0202_02028</name>
</gene>
<evidence type="ECO:0000256" key="17">
    <source>
        <dbReference type="ARBA" id="ARBA00048623"/>
    </source>
</evidence>
<evidence type="ECO:0000313" key="21">
    <source>
        <dbReference type="Proteomes" id="UP000017081"/>
    </source>
</evidence>
<evidence type="ECO:0000256" key="19">
    <source>
        <dbReference type="HAMAP-Rule" id="MF_00719"/>
    </source>
</evidence>
<evidence type="ECO:0000256" key="9">
    <source>
        <dbReference type="ARBA" id="ARBA00022679"/>
    </source>
</evidence>
<protein>
    <recommendedName>
        <fullName evidence="6 19">Adenosylcobinamide-GDP ribazoletransferase</fullName>
        <ecNumber evidence="5 19">2.7.8.26</ecNumber>
    </recommendedName>
    <alternativeName>
        <fullName evidence="16 19">Cobalamin synthase</fullName>
    </alternativeName>
    <alternativeName>
        <fullName evidence="15 19">Cobalamin-5'-phosphate synthase</fullName>
    </alternativeName>
</protein>
<evidence type="ECO:0000256" key="3">
    <source>
        <dbReference type="ARBA" id="ARBA00004663"/>
    </source>
</evidence>
<accession>U7V8Q5</accession>
<comment type="catalytic activity">
    <reaction evidence="17 19">
        <text>alpha-ribazole + adenosylcob(III)inamide-GDP = adenosylcob(III)alamin + GMP + H(+)</text>
        <dbReference type="Rhea" id="RHEA:16049"/>
        <dbReference type="ChEBI" id="CHEBI:10329"/>
        <dbReference type="ChEBI" id="CHEBI:15378"/>
        <dbReference type="ChEBI" id="CHEBI:18408"/>
        <dbReference type="ChEBI" id="CHEBI:58115"/>
        <dbReference type="ChEBI" id="CHEBI:60487"/>
        <dbReference type="EC" id="2.7.8.26"/>
    </reaction>
</comment>
<comment type="caution">
    <text evidence="20">The sequence shown here is derived from an EMBL/GenBank/DDBJ whole genome shotgun (WGS) entry which is preliminary data.</text>
</comment>
<dbReference type="EMBL" id="AXZF01000083">
    <property type="protein sequence ID" value="ERT68092.1"/>
    <property type="molecule type" value="Genomic_DNA"/>
</dbReference>
<feature type="transmembrane region" description="Helical" evidence="19">
    <location>
        <begin position="58"/>
        <end position="86"/>
    </location>
</feature>
<comment type="subcellular location">
    <subcellularLocation>
        <location evidence="2 19">Cell membrane</location>
        <topology evidence="2 19">Multi-pass membrane protein</topology>
    </subcellularLocation>
</comment>
<feature type="transmembrane region" description="Helical" evidence="19">
    <location>
        <begin position="139"/>
        <end position="158"/>
    </location>
</feature>
<reference evidence="20 21" key="1">
    <citation type="submission" date="2013-08" db="EMBL/GenBank/DDBJ databases">
        <authorList>
            <person name="Weinstock G."/>
            <person name="Sodergren E."/>
            <person name="Wylie T."/>
            <person name="Fulton L."/>
            <person name="Fulton R."/>
            <person name="Fronick C."/>
            <person name="O'Laughlin M."/>
            <person name="Godfrey J."/>
            <person name="Miner T."/>
            <person name="Herter B."/>
            <person name="Appelbaum E."/>
            <person name="Cordes M."/>
            <person name="Lek S."/>
            <person name="Wollam A."/>
            <person name="Pepin K.H."/>
            <person name="Palsikar V.B."/>
            <person name="Mitreva M."/>
            <person name="Wilson R.K."/>
        </authorList>
    </citation>
    <scope>NUCLEOTIDE SEQUENCE [LARGE SCALE GENOMIC DNA]</scope>
    <source>
        <strain evidence="20 21">ATCC BAA-474</strain>
    </source>
</reference>
<comment type="catalytic activity">
    <reaction evidence="18 19">
        <text>alpha-ribazole 5'-phosphate + adenosylcob(III)inamide-GDP = adenosylcob(III)alamin 5'-phosphate + GMP + H(+)</text>
        <dbReference type="Rhea" id="RHEA:23560"/>
        <dbReference type="ChEBI" id="CHEBI:15378"/>
        <dbReference type="ChEBI" id="CHEBI:57918"/>
        <dbReference type="ChEBI" id="CHEBI:58115"/>
        <dbReference type="ChEBI" id="CHEBI:60487"/>
        <dbReference type="ChEBI" id="CHEBI:60493"/>
        <dbReference type="EC" id="2.7.8.26"/>
    </reaction>
</comment>
<feature type="transmembrane region" description="Helical" evidence="19">
    <location>
        <begin position="235"/>
        <end position="253"/>
    </location>
</feature>
<comment type="similarity">
    <text evidence="4 19">Belongs to the CobS family.</text>
</comment>
<keyword evidence="12 19" id="KW-1133">Transmembrane helix</keyword>
<dbReference type="STRING" id="1319815.HMPREF0202_02028"/>
<dbReference type="RefSeq" id="WP_023051561.1">
    <property type="nucleotide sequence ID" value="NZ_CP173065.2"/>
</dbReference>
<dbReference type="GO" id="GO:0009236">
    <property type="term" value="P:cobalamin biosynthetic process"/>
    <property type="evidence" value="ECO:0007669"/>
    <property type="project" value="UniProtKB-UniRule"/>
</dbReference>
<keyword evidence="8 19" id="KW-0169">Cobalamin biosynthesis</keyword>
<keyword evidence="11 19" id="KW-0460">Magnesium</keyword>
<evidence type="ECO:0000256" key="10">
    <source>
        <dbReference type="ARBA" id="ARBA00022692"/>
    </source>
</evidence>
<evidence type="ECO:0000256" key="14">
    <source>
        <dbReference type="ARBA" id="ARBA00025228"/>
    </source>
</evidence>
<dbReference type="GO" id="GO:0005886">
    <property type="term" value="C:plasma membrane"/>
    <property type="evidence" value="ECO:0007669"/>
    <property type="project" value="UniProtKB-SubCell"/>
</dbReference>
<keyword evidence="7 19" id="KW-1003">Cell membrane</keyword>
<evidence type="ECO:0000256" key="16">
    <source>
        <dbReference type="ARBA" id="ARBA00032853"/>
    </source>
</evidence>
<feature type="transmembrane region" description="Helical" evidence="19">
    <location>
        <begin position="205"/>
        <end position="223"/>
    </location>
</feature>
<evidence type="ECO:0000256" key="6">
    <source>
        <dbReference type="ARBA" id="ARBA00015850"/>
    </source>
</evidence>
<evidence type="ECO:0000256" key="5">
    <source>
        <dbReference type="ARBA" id="ARBA00013200"/>
    </source>
</evidence>
<evidence type="ECO:0000256" key="2">
    <source>
        <dbReference type="ARBA" id="ARBA00004651"/>
    </source>
</evidence>
<dbReference type="HAMAP" id="MF_00719">
    <property type="entry name" value="CobS"/>
    <property type="match status" value="1"/>
</dbReference>
<evidence type="ECO:0000256" key="8">
    <source>
        <dbReference type="ARBA" id="ARBA00022573"/>
    </source>
</evidence>
<sequence>MKGLALLFKFMTRLPFPGGKTFDSKALGKGMKWFPIVGLVIGIINLAVAMVLETFIPSPILIAIILVTLDVIVTGGLHLDGLADTFDGIFSYRSKQKMLEIMKDSRVGTNGVLVLILYFIFKVAFLVETSELFGVNQGVIMLIVPILARINSVVNCAFEPYARATGMGKTFVDNTDKMGLLISYVTVTAILYGIAQYFMLPFISLFIVLNILIVCGFLFGKLMTKKIGGITGDTLGALLELSSVLSLVLMYVTL</sequence>
<evidence type="ECO:0000256" key="18">
    <source>
        <dbReference type="ARBA" id="ARBA00049504"/>
    </source>
</evidence>
<dbReference type="PATRIC" id="fig|1319815.3.peg.1954"/>
<evidence type="ECO:0000256" key="11">
    <source>
        <dbReference type="ARBA" id="ARBA00022842"/>
    </source>
</evidence>
<dbReference type="PANTHER" id="PTHR34148">
    <property type="entry name" value="ADENOSYLCOBINAMIDE-GDP RIBAZOLETRANSFERASE"/>
    <property type="match status" value="1"/>
</dbReference>
<comment type="function">
    <text evidence="14 19">Joins adenosylcobinamide-GDP and alpha-ribazole to generate adenosylcobalamin (Ado-cobalamin). Also synthesizes adenosylcobalamin 5'-phosphate from adenosylcobinamide-GDP and alpha-ribazole 5'-phosphate.</text>
</comment>
<keyword evidence="21" id="KW-1185">Reference proteome</keyword>
<evidence type="ECO:0000256" key="4">
    <source>
        <dbReference type="ARBA" id="ARBA00010561"/>
    </source>
</evidence>
<organism evidence="20 21">
    <name type="scientific">Cetobacterium somerae ATCC BAA-474</name>
    <dbReference type="NCBI Taxonomy" id="1319815"/>
    <lineage>
        <taxon>Bacteria</taxon>
        <taxon>Fusobacteriati</taxon>
        <taxon>Fusobacteriota</taxon>
        <taxon>Fusobacteriia</taxon>
        <taxon>Fusobacteriales</taxon>
        <taxon>Fusobacteriaceae</taxon>
        <taxon>Cetobacterium</taxon>
    </lineage>
</organism>
<dbReference type="HOGENOM" id="CLU_057426_1_2_0"/>
<dbReference type="UniPathway" id="UPA00148">
    <property type="reaction ID" value="UER00238"/>
</dbReference>